<dbReference type="Gene3D" id="3.30.1360.10">
    <property type="entry name" value="RNA polymerase, RBP11-like subunit"/>
    <property type="match status" value="1"/>
</dbReference>
<dbReference type="HAMAP" id="MF_00059">
    <property type="entry name" value="RNApol_bact_RpoA"/>
    <property type="match status" value="1"/>
</dbReference>
<dbReference type="InterPro" id="IPR036603">
    <property type="entry name" value="RBP11-like"/>
</dbReference>
<dbReference type="SUPFAM" id="SSF47789">
    <property type="entry name" value="C-terminal domain of RNA polymerase alpha subunit"/>
    <property type="match status" value="1"/>
</dbReference>
<comment type="function">
    <text evidence="11">DNA-dependent RNA polymerase catalyzes the transcription of DNA into RNA using the four ribonucleoside triphosphates as substrates.</text>
</comment>
<evidence type="ECO:0000256" key="5">
    <source>
        <dbReference type="ARBA" id="ARBA00022679"/>
    </source>
</evidence>
<evidence type="ECO:0000256" key="3">
    <source>
        <dbReference type="ARBA" id="ARBA00015972"/>
    </source>
</evidence>
<evidence type="ECO:0000256" key="1">
    <source>
        <dbReference type="ARBA" id="ARBA00007123"/>
    </source>
</evidence>
<evidence type="ECO:0000259" key="12">
    <source>
        <dbReference type="SMART" id="SM00662"/>
    </source>
</evidence>
<comment type="caution">
    <text evidence="13">The sequence shown here is derived from an EMBL/GenBank/DDBJ whole genome shotgun (WGS) entry which is preliminary data.</text>
</comment>
<reference evidence="13 14" key="1">
    <citation type="journal article" date="2015" name="Microbiome">
        <title>Genomic resolution of linkages in carbon, nitrogen, and sulfur cycling among widespread estuary sediment bacteria.</title>
        <authorList>
            <person name="Baker B.J."/>
            <person name="Lazar C.S."/>
            <person name="Teske A.P."/>
            <person name="Dick G.J."/>
        </authorList>
    </citation>
    <scope>NUCLEOTIDE SEQUENCE [LARGE SCALE GENOMIC DNA]</scope>
    <source>
        <strain evidence="13">DG_54_3</strain>
    </source>
</reference>
<gene>
    <name evidence="11" type="primary">rpoA</name>
    <name evidence="13" type="ORF">AMJ44_08595</name>
</gene>
<dbReference type="GO" id="GO:0005737">
    <property type="term" value="C:cytoplasm"/>
    <property type="evidence" value="ECO:0007669"/>
    <property type="project" value="UniProtKB-ARBA"/>
</dbReference>
<name>A0A0S7XV43_UNCSA</name>
<dbReference type="NCBIfam" id="NF003519">
    <property type="entry name" value="PRK05182.2-5"/>
    <property type="match status" value="1"/>
</dbReference>
<dbReference type="GO" id="GO:0006351">
    <property type="term" value="P:DNA-templated transcription"/>
    <property type="evidence" value="ECO:0007669"/>
    <property type="project" value="UniProtKB-UniRule"/>
</dbReference>
<feature type="region of interest" description="Alpha C-terminal domain (alpha-CTD)" evidence="11">
    <location>
        <begin position="249"/>
        <end position="328"/>
    </location>
</feature>
<comment type="subunit">
    <text evidence="11">Homodimer. The RNAP catalytic core consists of 2 alpha, 1 beta, 1 beta' and 1 omega subunit. When a sigma factor is associated with the core the holoenzyme is formed, which can initiate transcription.</text>
</comment>
<dbReference type="InterPro" id="IPR011260">
    <property type="entry name" value="RNAP_asu_C"/>
</dbReference>
<proteinExistence type="inferred from homology"/>
<feature type="region of interest" description="Alpha N-terminal domain (alpha-NTD)" evidence="11">
    <location>
        <begin position="1"/>
        <end position="232"/>
    </location>
</feature>
<comment type="catalytic activity">
    <reaction evidence="10 11">
        <text>RNA(n) + a ribonucleoside 5'-triphosphate = RNA(n+1) + diphosphate</text>
        <dbReference type="Rhea" id="RHEA:21248"/>
        <dbReference type="Rhea" id="RHEA-COMP:14527"/>
        <dbReference type="Rhea" id="RHEA-COMP:17342"/>
        <dbReference type="ChEBI" id="CHEBI:33019"/>
        <dbReference type="ChEBI" id="CHEBI:61557"/>
        <dbReference type="ChEBI" id="CHEBI:140395"/>
        <dbReference type="EC" id="2.7.7.6"/>
    </reaction>
</comment>
<evidence type="ECO:0000256" key="11">
    <source>
        <dbReference type="HAMAP-Rule" id="MF_00059"/>
    </source>
</evidence>
<dbReference type="GO" id="GO:0000428">
    <property type="term" value="C:DNA-directed RNA polymerase complex"/>
    <property type="evidence" value="ECO:0007669"/>
    <property type="project" value="UniProtKB-KW"/>
</dbReference>
<comment type="domain">
    <text evidence="11">The N-terminal domain is essential for RNAP assembly and basal transcription, whereas the C-terminal domain is involved in interaction with transcriptional regulators and with upstream promoter elements.</text>
</comment>
<dbReference type="NCBIfam" id="TIGR02027">
    <property type="entry name" value="rpoA"/>
    <property type="match status" value="1"/>
</dbReference>
<dbReference type="InterPro" id="IPR011773">
    <property type="entry name" value="DNA-dir_RpoA"/>
</dbReference>
<dbReference type="Pfam" id="PF01193">
    <property type="entry name" value="RNA_pol_L"/>
    <property type="match status" value="1"/>
</dbReference>
<evidence type="ECO:0000256" key="7">
    <source>
        <dbReference type="ARBA" id="ARBA00023163"/>
    </source>
</evidence>
<evidence type="ECO:0000256" key="4">
    <source>
        <dbReference type="ARBA" id="ARBA00022478"/>
    </source>
</evidence>
<dbReference type="NCBIfam" id="NF003513">
    <property type="entry name" value="PRK05182.1-2"/>
    <property type="match status" value="1"/>
</dbReference>
<protein>
    <recommendedName>
        <fullName evidence="3 11">DNA-directed RNA polymerase subunit alpha</fullName>
        <shortName evidence="11">RNAP subunit alpha</shortName>
        <ecNumber evidence="2 11">2.7.7.6</ecNumber>
    </recommendedName>
    <alternativeName>
        <fullName evidence="9 11">RNA polymerase subunit alpha</fullName>
    </alternativeName>
    <alternativeName>
        <fullName evidence="8 11">Transcriptase subunit alpha</fullName>
    </alternativeName>
</protein>
<comment type="similarity">
    <text evidence="1 11">Belongs to the RNA polymerase alpha chain family.</text>
</comment>
<evidence type="ECO:0000313" key="13">
    <source>
        <dbReference type="EMBL" id="KPJ66279.1"/>
    </source>
</evidence>
<dbReference type="PATRIC" id="fig|1703775.3.peg.3420"/>
<dbReference type="GO" id="GO:0046983">
    <property type="term" value="F:protein dimerization activity"/>
    <property type="evidence" value="ECO:0007669"/>
    <property type="project" value="InterPro"/>
</dbReference>
<dbReference type="FunFam" id="2.170.120.12:FF:000001">
    <property type="entry name" value="DNA-directed RNA polymerase subunit alpha"/>
    <property type="match status" value="1"/>
</dbReference>
<evidence type="ECO:0000256" key="9">
    <source>
        <dbReference type="ARBA" id="ARBA00033070"/>
    </source>
</evidence>
<dbReference type="CDD" id="cd06928">
    <property type="entry name" value="RNAP_alpha_NTD"/>
    <property type="match status" value="1"/>
</dbReference>
<dbReference type="InterPro" id="IPR011262">
    <property type="entry name" value="DNA-dir_RNA_pol_insert"/>
</dbReference>
<dbReference type="AlphaFoldDB" id="A0A0S7XV43"/>
<dbReference type="GO" id="GO:0003677">
    <property type="term" value="F:DNA binding"/>
    <property type="evidence" value="ECO:0007669"/>
    <property type="project" value="UniProtKB-UniRule"/>
</dbReference>
<dbReference type="Pfam" id="PF03118">
    <property type="entry name" value="RNA_pol_A_CTD"/>
    <property type="match status" value="1"/>
</dbReference>
<dbReference type="Pfam" id="PF01000">
    <property type="entry name" value="RNA_pol_A_bac"/>
    <property type="match status" value="1"/>
</dbReference>
<feature type="domain" description="DNA-directed RNA polymerase RpoA/D/Rpb3-type" evidence="12">
    <location>
        <begin position="23"/>
        <end position="230"/>
    </location>
</feature>
<dbReference type="GO" id="GO:0003899">
    <property type="term" value="F:DNA-directed RNA polymerase activity"/>
    <property type="evidence" value="ECO:0007669"/>
    <property type="project" value="UniProtKB-UniRule"/>
</dbReference>
<evidence type="ECO:0000256" key="10">
    <source>
        <dbReference type="ARBA" id="ARBA00048552"/>
    </source>
</evidence>
<dbReference type="SMART" id="SM00662">
    <property type="entry name" value="RPOLD"/>
    <property type="match status" value="1"/>
</dbReference>
<dbReference type="SUPFAM" id="SSF55257">
    <property type="entry name" value="RBP11-like subunits of RNA polymerase"/>
    <property type="match status" value="1"/>
</dbReference>
<evidence type="ECO:0000256" key="6">
    <source>
        <dbReference type="ARBA" id="ARBA00022695"/>
    </source>
</evidence>
<organism evidence="13 14">
    <name type="scientific">candidate division WOR-1 bacterium DG_54_3</name>
    <dbReference type="NCBI Taxonomy" id="1703775"/>
    <lineage>
        <taxon>Bacteria</taxon>
        <taxon>Bacillati</taxon>
        <taxon>Saganbacteria</taxon>
    </lineage>
</organism>
<dbReference type="Proteomes" id="UP000051861">
    <property type="component" value="Unassembled WGS sequence"/>
</dbReference>
<keyword evidence="7 11" id="KW-0804">Transcription</keyword>
<dbReference type="EMBL" id="LIZX01000085">
    <property type="protein sequence ID" value="KPJ66279.1"/>
    <property type="molecule type" value="Genomic_DNA"/>
</dbReference>
<sequence>MKWKSLQMPKEIQIEEDSMTDKYSKFTIEPLERGFGTTLGNALRRTLLSSIQGVAPVALRIDGVLHEFSTIPGVFEDVTEVVLNVKKIRLKLLGDEPKTLRIEANGKGDLTAKDIKTDGDIQILNPDLHIAQLTEDTKLEMEIDTGVGRSFVTAEQNKKPDAPVGTIFLDSLFSPVQKVNLEVENTRVGQRTDYDRLILEIWTDGSLTPEDALCYASRILRDHLQLFIKLDEELEMAEEEEVDEETLRIRNLLKTRVDELELSVRSSNCLRAANIQTLEDLVQKTEQEMLKYRNFGRKSLTELNTILADLGLSFGMDVSKYKEPQKEK</sequence>
<dbReference type="InterPro" id="IPR036643">
    <property type="entry name" value="RNApol_insert_sf"/>
</dbReference>
<dbReference type="InterPro" id="IPR011263">
    <property type="entry name" value="DNA-dir_RNA_pol_RpoA/D/Rpb3"/>
</dbReference>
<keyword evidence="4 11" id="KW-0240">DNA-directed RNA polymerase</keyword>
<dbReference type="Gene3D" id="2.170.120.12">
    <property type="entry name" value="DNA-directed RNA polymerase, insert domain"/>
    <property type="match status" value="1"/>
</dbReference>
<keyword evidence="6 11" id="KW-0548">Nucleotidyltransferase</keyword>
<dbReference type="EC" id="2.7.7.6" evidence="2 11"/>
<evidence type="ECO:0000313" key="14">
    <source>
        <dbReference type="Proteomes" id="UP000051861"/>
    </source>
</evidence>
<evidence type="ECO:0000256" key="2">
    <source>
        <dbReference type="ARBA" id="ARBA00012418"/>
    </source>
</evidence>
<dbReference type="Gene3D" id="1.10.150.20">
    <property type="entry name" value="5' to 3' exonuclease, C-terminal subdomain"/>
    <property type="match status" value="1"/>
</dbReference>
<dbReference type="SUPFAM" id="SSF56553">
    <property type="entry name" value="Insert subdomain of RNA polymerase alpha subunit"/>
    <property type="match status" value="1"/>
</dbReference>
<keyword evidence="5 11" id="KW-0808">Transferase</keyword>
<evidence type="ECO:0000256" key="8">
    <source>
        <dbReference type="ARBA" id="ARBA00032524"/>
    </source>
</evidence>
<accession>A0A0S7XV43</accession>